<evidence type="ECO:0000313" key="2">
    <source>
        <dbReference type="EMBL" id="EHL19851.1"/>
    </source>
</evidence>
<proteinExistence type="predicted"/>
<evidence type="ECO:0008006" key="5">
    <source>
        <dbReference type="Google" id="ProtNLM"/>
    </source>
</evidence>
<dbReference type="Proteomes" id="UP000003379">
    <property type="component" value="Unassembled WGS sequence"/>
</dbReference>
<dbReference type="Proteomes" id="UP000006437">
    <property type="component" value="Unassembled WGS sequence"/>
</dbReference>
<dbReference type="AlphaFoldDB" id="G9XB17"/>
<evidence type="ECO:0000313" key="3">
    <source>
        <dbReference type="Proteomes" id="UP000003379"/>
    </source>
</evidence>
<reference evidence="1 4" key="1">
    <citation type="submission" date="2011-08" db="EMBL/GenBank/DDBJ databases">
        <title>The Genome Sequence of Eubacteriaceae bacterium ACC19a.</title>
        <authorList>
            <consortium name="The Broad Institute Genome Sequencing Platform"/>
            <person name="Earl A."/>
            <person name="Ward D."/>
            <person name="Feldgarden M."/>
            <person name="Gevers D."/>
            <person name="Sizova M."/>
            <person name="Hazen A."/>
            <person name="Epstein S."/>
            <person name="Young S.K."/>
            <person name="Zeng Q."/>
            <person name="Gargeya S."/>
            <person name="Fitzgerald M."/>
            <person name="Haas B."/>
            <person name="Abouelleil A."/>
            <person name="Alvarado L."/>
            <person name="Arachchi H.M."/>
            <person name="Berlin A."/>
            <person name="Brown A."/>
            <person name="Chapman S.B."/>
            <person name="Chen Z."/>
            <person name="Dunbar C."/>
            <person name="Freedman E."/>
            <person name="Gearin G."/>
            <person name="Gellesch M."/>
            <person name="Goldberg J."/>
            <person name="Griggs A."/>
            <person name="Gujja S."/>
            <person name="Heiman D."/>
            <person name="Howarth C."/>
            <person name="Larson L."/>
            <person name="Lui A."/>
            <person name="MacDonald P.J.P."/>
            <person name="Montmayeur A."/>
            <person name="Murphy C."/>
            <person name="Neiman D."/>
            <person name="Pearson M."/>
            <person name="Priest M."/>
            <person name="Roberts A."/>
            <person name="Saif S."/>
            <person name="Shea T."/>
            <person name="Shenoy N."/>
            <person name="Sisk P."/>
            <person name="Stolte C."/>
            <person name="Sykes S."/>
            <person name="Wortman J."/>
            <person name="Nusbaum C."/>
            <person name="Birren B."/>
        </authorList>
    </citation>
    <scope>NUCLEOTIDE SEQUENCE [LARGE SCALE GENOMIC DNA]</scope>
    <source>
        <strain evidence="1 4">ACC19a</strain>
    </source>
</reference>
<evidence type="ECO:0000313" key="4">
    <source>
        <dbReference type="Proteomes" id="UP000006437"/>
    </source>
</evidence>
<protein>
    <recommendedName>
        <fullName evidence="5">Nucleic acid-binding protein</fullName>
    </recommendedName>
</protein>
<organism evidence="2 3">
    <name type="scientific">Peptoanaerobacter stomatis</name>
    <dbReference type="NCBI Taxonomy" id="796937"/>
    <lineage>
        <taxon>Bacteria</taxon>
        <taxon>Bacillati</taxon>
        <taxon>Bacillota</taxon>
        <taxon>Clostridia</taxon>
        <taxon>Peptostreptococcales</taxon>
        <taxon>Filifactoraceae</taxon>
        <taxon>Peptoanaerobacter</taxon>
    </lineage>
</organism>
<dbReference type="PATRIC" id="fig|796937.3.peg.2207"/>
<reference evidence="2 3" key="2">
    <citation type="submission" date="2011-08" db="EMBL/GenBank/DDBJ databases">
        <title>The Genome Sequence of Eubacteriaceae bacterium CM5.</title>
        <authorList>
            <consortium name="The Broad Institute Genome Sequencing Platform"/>
            <person name="Earl A."/>
            <person name="Ward D."/>
            <person name="Feldgarden M."/>
            <person name="Gevers D."/>
            <person name="Sizova M."/>
            <person name="Hazen A."/>
            <person name="Epstein S."/>
            <person name="Young S.K."/>
            <person name="Zeng Q."/>
            <person name="Gargeya S."/>
            <person name="Fitzgerald M."/>
            <person name="Haas B."/>
            <person name="Abouelleil A."/>
            <person name="Alvarado L."/>
            <person name="Arachchi H.M."/>
            <person name="Berlin A."/>
            <person name="Brown A."/>
            <person name="Chapman S.B."/>
            <person name="Chen Z."/>
            <person name="Dunbar C."/>
            <person name="Freedman E."/>
            <person name="Gearin G."/>
            <person name="Gellesch M."/>
            <person name="Goldberg J."/>
            <person name="Griggs A."/>
            <person name="Gujja S."/>
            <person name="Heiman D."/>
            <person name="Howarth C."/>
            <person name="Larson L."/>
            <person name="Lui A."/>
            <person name="MacDonald P.J.P."/>
            <person name="Montmayeur A."/>
            <person name="Murphy C."/>
            <person name="Neiman D."/>
            <person name="Pearson M."/>
            <person name="Priest M."/>
            <person name="Roberts A."/>
            <person name="Saif S."/>
            <person name="Shea T."/>
            <person name="Shenoy N."/>
            <person name="Sisk P."/>
            <person name="Stolte C."/>
            <person name="Sykes S."/>
            <person name="Wortman J."/>
            <person name="Nusbaum C."/>
            <person name="Birren B."/>
        </authorList>
    </citation>
    <scope>NUCLEOTIDE SEQUENCE [LARGE SCALE GENOMIC DNA]</scope>
    <source>
        <strain evidence="2 3">CM5</strain>
    </source>
</reference>
<dbReference type="HOGENOM" id="CLU_191389_0_0_9"/>
<sequence length="68" mass="7628">MRKCIRCGTAMVEDCELVIWGFGSEYIQIKYDKKKRAFSGDLGTPKAAVCPNCGEVSMYVENTSKLKE</sequence>
<accession>G9XB17</accession>
<comment type="caution">
    <text evidence="2">The sequence shown here is derived from an EMBL/GenBank/DDBJ whole genome shotgun (WGS) entry which is preliminary data.</text>
</comment>
<dbReference type="EMBL" id="AFZE01000058">
    <property type="protein sequence ID" value="EHL09977.1"/>
    <property type="molecule type" value="Genomic_DNA"/>
</dbReference>
<gene>
    <name evidence="2" type="ORF">HMPREF9628_01184</name>
    <name evidence="1" type="ORF">HMPREF9629_00969</name>
</gene>
<dbReference type="EMBL" id="AFZG01000014">
    <property type="protein sequence ID" value="EHL19851.1"/>
    <property type="molecule type" value="Genomic_DNA"/>
</dbReference>
<name>G9XB17_9FIRM</name>
<accession>G9X3L2</accession>
<evidence type="ECO:0000313" key="1">
    <source>
        <dbReference type="EMBL" id="EHL09977.1"/>
    </source>
</evidence>
<dbReference type="RefSeq" id="WP_009525204.1">
    <property type="nucleotide sequence ID" value="NZ_JBQMYE010000001.1"/>
</dbReference>
<dbReference type="STRING" id="796937.HMPREF9630_01257"/>